<dbReference type="InterPro" id="IPR000719">
    <property type="entry name" value="Prot_kinase_dom"/>
</dbReference>
<dbReference type="GO" id="GO:0005524">
    <property type="term" value="F:ATP binding"/>
    <property type="evidence" value="ECO:0007669"/>
    <property type="project" value="UniProtKB-UniRule"/>
</dbReference>
<dbReference type="STRING" id="765257.A0A0C9ZPP6"/>
<keyword evidence="2" id="KW-0723">Serine/threonine-protein kinase</keyword>
<keyword evidence="5" id="KW-0418">Kinase</keyword>
<evidence type="ECO:0000256" key="3">
    <source>
        <dbReference type="ARBA" id="ARBA00022679"/>
    </source>
</evidence>
<evidence type="ECO:0000256" key="7">
    <source>
        <dbReference type="PROSITE-ProRule" id="PRU10141"/>
    </source>
</evidence>
<feature type="domain" description="Protein kinase" evidence="8">
    <location>
        <begin position="39"/>
        <end position="77"/>
    </location>
</feature>
<dbReference type="PROSITE" id="PS50011">
    <property type="entry name" value="PROTEIN_KINASE_DOM"/>
    <property type="match status" value="1"/>
</dbReference>
<reference evidence="10" key="2">
    <citation type="submission" date="2015-01" db="EMBL/GenBank/DDBJ databases">
        <title>Evolutionary Origins and Diversification of the Mycorrhizal Mutualists.</title>
        <authorList>
            <consortium name="DOE Joint Genome Institute"/>
            <consortium name="Mycorrhizal Genomics Consortium"/>
            <person name="Kohler A."/>
            <person name="Kuo A."/>
            <person name="Nagy L.G."/>
            <person name="Floudas D."/>
            <person name="Copeland A."/>
            <person name="Barry K.W."/>
            <person name="Cichocki N."/>
            <person name="Veneault-Fourrey C."/>
            <person name="LaButti K."/>
            <person name="Lindquist E.A."/>
            <person name="Lipzen A."/>
            <person name="Lundell T."/>
            <person name="Morin E."/>
            <person name="Murat C."/>
            <person name="Riley R."/>
            <person name="Ohm R."/>
            <person name="Sun H."/>
            <person name="Tunlid A."/>
            <person name="Henrissat B."/>
            <person name="Grigoriev I.V."/>
            <person name="Hibbett D.S."/>
            <person name="Martin F."/>
        </authorList>
    </citation>
    <scope>NUCLEOTIDE SEQUENCE [LARGE SCALE GENOMIC DNA]</scope>
    <source>
        <strain evidence="10">441</strain>
    </source>
</reference>
<evidence type="ECO:0000313" key="9">
    <source>
        <dbReference type="EMBL" id="KIK31296.1"/>
    </source>
</evidence>
<feature type="binding site" evidence="7">
    <location>
        <position position="72"/>
    </location>
    <ligand>
        <name>ATP</name>
        <dbReference type="ChEBI" id="CHEBI:30616"/>
    </ligand>
</feature>
<evidence type="ECO:0000256" key="4">
    <source>
        <dbReference type="ARBA" id="ARBA00022741"/>
    </source>
</evidence>
<keyword evidence="4 7" id="KW-0547">Nucleotide-binding</keyword>
<accession>A0A0C9ZPP6</accession>
<dbReference type="GO" id="GO:0004712">
    <property type="term" value="F:protein serine/threonine/tyrosine kinase activity"/>
    <property type="evidence" value="ECO:0007669"/>
    <property type="project" value="TreeGrafter"/>
</dbReference>
<dbReference type="PANTHER" id="PTHR24057">
    <property type="entry name" value="GLYCOGEN SYNTHASE KINASE-3 ALPHA"/>
    <property type="match status" value="1"/>
</dbReference>
<protein>
    <recommendedName>
        <fullName evidence="8">Protein kinase domain-containing protein</fullName>
    </recommendedName>
</protein>
<dbReference type="OrthoDB" id="272141at2759"/>
<reference evidence="9 10" key="1">
    <citation type="submission" date="2014-04" db="EMBL/GenBank/DDBJ databases">
        <authorList>
            <consortium name="DOE Joint Genome Institute"/>
            <person name="Kuo A."/>
            <person name="Kohler A."/>
            <person name="Costa M.D."/>
            <person name="Nagy L.G."/>
            <person name="Floudas D."/>
            <person name="Copeland A."/>
            <person name="Barry K.W."/>
            <person name="Cichocki N."/>
            <person name="Veneault-Fourrey C."/>
            <person name="LaButti K."/>
            <person name="Lindquist E.A."/>
            <person name="Lipzen A."/>
            <person name="Lundell T."/>
            <person name="Morin E."/>
            <person name="Murat C."/>
            <person name="Sun H."/>
            <person name="Tunlid A."/>
            <person name="Henrissat B."/>
            <person name="Grigoriev I.V."/>
            <person name="Hibbett D.S."/>
            <person name="Martin F."/>
            <person name="Nordberg H.P."/>
            <person name="Cantor M.N."/>
            <person name="Hua S.X."/>
        </authorList>
    </citation>
    <scope>NUCLEOTIDE SEQUENCE [LARGE SCALE GENOMIC DNA]</scope>
    <source>
        <strain evidence="9 10">441</strain>
    </source>
</reference>
<evidence type="ECO:0000256" key="1">
    <source>
        <dbReference type="ARBA" id="ARBA00005527"/>
    </source>
</evidence>
<dbReference type="SUPFAM" id="SSF56112">
    <property type="entry name" value="Protein kinase-like (PK-like)"/>
    <property type="match status" value="1"/>
</dbReference>
<keyword evidence="6 7" id="KW-0067">ATP-binding</keyword>
<dbReference type="InterPro" id="IPR017441">
    <property type="entry name" value="Protein_kinase_ATP_BS"/>
</dbReference>
<dbReference type="InterPro" id="IPR011009">
    <property type="entry name" value="Kinase-like_dom_sf"/>
</dbReference>
<proteinExistence type="inferred from homology"/>
<dbReference type="EMBL" id="KN833685">
    <property type="protein sequence ID" value="KIK31296.1"/>
    <property type="molecule type" value="Genomic_DNA"/>
</dbReference>
<comment type="similarity">
    <text evidence="1">Belongs to the protein kinase superfamily. CMGC Ser/Thr protein kinase family. GSK-3 subfamily.</text>
</comment>
<evidence type="ECO:0000259" key="8">
    <source>
        <dbReference type="PROSITE" id="PS50011"/>
    </source>
</evidence>
<dbReference type="InterPro" id="IPR050591">
    <property type="entry name" value="GSK-3"/>
</dbReference>
<dbReference type="HOGENOM" id="CLU_2644770_0_0_1"/>
<keyword evidence="3" id="KW-0808">Transferase</keyword>
<evidence type="ECO:0000256" key="2">
    <source>
        <dbReference type="ARBA" id="ARBA00022527"/>
    </source>
</evidence>
<gene>
    <name evidence="9" type="ORF">PISMIDRAFT_670328</name>
</gene>
<dbReference type="GO" id="GO:0005634">
    <property type="term" value="C:nucleus"/>
    <property type="evidence" value="ECO:0007669"/>
    <property type="project" value="TreeGrafter"/>
</dbReference>
<dbReference type="PANTHER" id="PTHR24057:SF0">
    <property type="entry name" value="PROTEIN KINASE SHAGGY-RELATED"/>
    <property type="match status" value="1"/>
</dbReference>
<organism evidence="9 10">
    <name type="scientific">Pisolithus microcarpus 441</name>
    <dbReference type="NCBI Taxonomy" id="765257"/>
    <lineage>
        <taxon>Eukaryota</taxon>
        <taxon>Fungi</taxon>
        <taxon>Dikarya</taxon>
        <taxon>Basidiomycota</taxon>
        <taxon>Agaricomycotina</taxon>
        <taxon>Agaricomycetes</taxon>
        <taxon>Agaricomycetidae</taxon>
        <taxon>Boletales</taxon>
        <taxon>Sclerodermatineae</taxon>
        <taxon>Pisolithaceae</taxon>
        <taxon>Pisolithus</taxon>
    </lineage>
</organism>
<dbReference type="GO" id="GO:0005737">
    <property type="term" value="C:cytoplasm"/>
    <property type="evidence" value="ECO:0007669"/>
    <property type="project" value="TreeGrafter"/>
</dbReference>
<dbReference type="Gene3D" id="3.30.200.20">
    <property type="entry name" value="Phosphorylase Kinase, domain 1"/>
    <property type="match status" value="1"/>
</dbReference>
<keyword evidence="10" id="KW-1185">Reference proteome</keyword>
<evidence type="ECO:0000256" key="5">
    <source>
        <dbReference type="ARBA" id="ARBA00022777"/>
    </source>
</evidence>
<feature type="non-terminal residue" evidence="9">
    <location>
        <position position="77"/>
    </location>
</feature>
<evidence type="ECO:0000256" key="6">
    <source>
        <dbReference type="ARBA" id="ARBA00022840"/>
    </source>
</evidence>
<dbReference type="GO" id="GO:0030154">
    <property type="term" value="P:cell differentiation"/>
    <property type="evidence" value="ECO:0007669"/>
    <property type="project" value="TreeGrafter"/>
</dbReference>
<dbReference type="Proteomes" id="UP000054018">
    <property type="component" value="Unassembled WGS sequence"/>
</dbReference>
<evidence type="ECO:0000313" key="10">
    <source>
        <dbReference type="Proteomes" id="UP000054018"/>
    </source>
</evidence>
<sequence length="77" mass="8413">MASNAPINGVKVSSIDDPHRVIRVIATDGKTNEQREIAYTNCKVIGNGSFGVVFQAKLVNELKESEDIAIKKVLQDK</sequence>
<name>A0A0C9ZPP6_9AGAM</name>
<dbReference type="GO" id="GO:0004674">
    <property type="term" value="F:protein serine/threonine kinase activity"/>
    <property type="evidence" value="ECO:0007669"/>
    <property type="project" value="UniProtKB-KW"/>
</dbReference>
<dbReference type="PROSITE" id="PS00107">
    <property type="entry name" value="PROTEIN_KINASE_ATP"/>
    <property type="match status" value="1"/>
</dbReference>
<dbReference type="AlphaFoldDB" id="A0A0C9ZPP6"/>
<dbReference type="GO" id="GO:0007165">
    <property type="term" value="P:signal transduction"/>
    <property type="evidence" value="ECO:0007669"/>
    <property type="project" value="TreeGrafter"/>
</dbReference>